<name>A0AAD3XEU6_NEPGR</name>
<gene>
    <name evidence="1" type="ORF">Nepgr_004134</name>
</gene>
<dbReference type="EMBL" id="BSYO01000003">
    <property type="protein sequence ID" value="GMH02295.1"/>
    <property type="molecule type" value="Genomic_DNA"/>
</dbReference>
<comment type="caution">
    <text evidence="1">The sequence shown here is derived from an EMBL/GenBank/DDBJ whole genome shotgun (WGS) entry which is preliminary data.</text>
</comment>
<proteinExistence type="predicted"/>
<keyword evidence="2" id="KW-1185">Reference proteome</keyword>
<accession>A0AAD3XEU6</accession>
<dbReference type="Proteomes" id="UP001279734">
    <property type="component" value="Unassembled WGS sequence"/>
</dbReference>
<dbReference type="AlphaFoldDB" id="A0AAD3XEU6"/>
<sequence>MIEPTILCVEVSLGLESLNTIGVIEARGQFGAVEELILDQTGAELMVRLKPEEVRLALNVRFLDDILLCWQIALILDPQFPTSFFDPRNMGARLRSNLKDFLESSGPSMPPPSSP</sequence>
<organism evidence="1 2">
    <name type="scientific">Nepenthes gracilis</name>
    <name type="common">Slender pitcher plant</name>
    <dbReference type="NCBI Taxonomy" id="150966"/>
    <lineage>
        <taxon>Eukaryota</taxon>
        <taxon>Viridiplantae</taxon>
        <taxon>Streptophyta</taxon>
        <taxon>Embryophyta</taxon>
        <taxon>Tracheophyta</taxon>
        <taxon>Spermatophyta</taxon>
        <taxon>Magnoliopsida</taxon>
        <taxon>eudicotyledons</taxon>
        <taxon>Gunneridae</taxon>
        <taxon>Pentapetalae</taxon>
        <taxon>Caryophyllales</taxon>
        <taxon>Nepenthaceae</taxon>
        <taxon>Nepenthes</taxon>
    </lineage>
</organism>
<evidence type="ECO:0000313" key="1">
    <source>
        <dbReference type="EMBL" id="GMH02295.1"/>
    </source>
</evidence>
<protein>
    <submittedName>
        <fullName evidence="1">Uncharacterized protein</fullName>
    </submittedName>
</protein>
<reference evidence="1" key="1">
    <citation type="submission" date="2023-05" db="EMBL/GenBank/DDBJ databases">
        <title>Nepenthes gracilis genome sequencing.</title>
        <authorList>
            <person name="Fukushima K."/>
        </authorList>
    </citation>
    <scope>NUCLEOTIDE SEQUENCE</scope>
    <source>
        <strain evidence="1">SING2019-196</strain>
    </source>
</reference>
<evidence type="ECO:0000313" key="2">
    <source>
        <dbReference type="Proteomes" id="UP001279734"/>
    </source>
</evidence>